<name>R4G9Q2_ANOCA</name>
<dbReference type="GO" id="GO:0005576">
    <property type="term" value="C:extracellular region"/>
    <property type="evidence" value="ECO:0007669"/>
    <property type="project" value="UniProtKB-SubCell"/>
</dbReference>
<dbReference type="Gene3D" id="3.10.100.10">
    <property type="entry name" value="Mannose-Binding Protein A, subunit A"/>
    <property type="match status" value="1"/>
</dbReference>
<dbReference type="AlphaFoldDB" id="R4G9Q2"/>
<evidence type="ECO:0000259" key="8">
    <source>
        <dbReference type="PROSITE" id="PS50041"/>
    </source>
</evidence>
<evidence type="ECO:0000313" key="9">
    <source>
        <dbReference type="Ensembl" id="ENSACAP00000021966.1"/>
    </source>
</evidence>
<comment type="subcellular location">
    <subcellularLocation>
        <location evidence="1">Secreted</location>
    </subcellularLocation>
</comment>
<dbReference type="PROSITE" id="PS00615">
    <property type="entry name" value="C_TYPE_LECTIN_1"/>
    <property type="match status" value="1"/>
</dbReference>
<dbReference type="eggNOG" id="KOG4297">
    <property type="taxonomic scope" value="Eukaryota"/>
</dbReference>
<dbReference type="Ensembl" id="ENSACAT00000029384.2">
    <property type="protein sequence ID" value="ENSACAP00000021966.1"/>
    <property type="gene ID" value="ENSACAG00000029001.2"/>
</dbReference>
<dbReference type="GO" id="GO:0030246">
    <property type="term" value="F:carbohydrate binding"/>
    <property type="evidence" value="ECO:0007669"/>
    <property type="project" value="UniProtKB-KW"/>
</dbReference>
<dbReference type="FunCoup" id="R4G9Q2">
    <property type="interactions" value="2"/>
</dbReference>
<dbReference type="PANTHER" id="PTHR22803">
    <property type="entry name" value="MANNOSE, PHOSPHOLIPASE, LECTIN RECEPTOR RELATED"/>
    <property type="match status" value="1"/>
</dbReference>
<reference evidence="9" key="1">
    <citation type="submission" date="2009-12" db="EMBL/GenBank/DDBJ databases">
        <title>The Genome Sequence of Anolis carolinensis (Green Anole Lizard).</title>
        <authorList>
            <consortium name="The Genome Sequencing Platform"/>
            <person name="Di Palma F."/>
            <person name="Alfoldi J."/>
            <person name="Heiman D."/>
            <person name="Young S."/>
            <person name="Grabherr M."/>
            <person name="Johnson J."/>
            <person name="Lander E.S."/>
            <person name="Lindblad-Toh K."/>
        </authorList>
    </citation>
    <scope>NUCLEOTIDE SEQUENCE [LARGE SCALE GENOMIC DNA]</scope>
    <source>
        <strain evidence="9">JBL SC #1</strain>
    </source>
</reference>
<evidence type="ECO:0000256" key="2">
    <source>
        <dbReference type="ARBA" id="ARBA00006250"/>
    </source>
</evidence>
<protein>
    <recommendedName>
        <fullName evidence="8">C-type lectin domain-containing protein</fullName>
    </recommendedName>
</protein>
<evidence type="ECO:0000256" key="1">
    <source>
        <dbReference type="ARBA" id="ARBA00004613"/>
    </source>
</evidence>
<evidence type="ECO:0000256" key="3">
    <source>
        <dbReference type="ARBA" id="ARBA00022525"/>
    </source>
</evidence>
<dbReference type="GO" id="GO:0046872">
    <property type="term" value="F:metal ion binding"/>
    <property type="evidence" value="ECO:0007669"/>
    <property type="project" value="UniProtKB-KW"/>
</dbReference>
<feature type="domain" description="C-type lectin" evidence="8">
    <location>
        <begin position="1"/>
        <end position="104"/>
    </location>
</feature>
<evidence type="ECO:0000256" key="5">
    <source>
        <dbReference type="ARBA" id="ARBA00022734"/>
    </source>
</evidence>
<dbReference type="GeneTree" id="ENSGT00940000154447"/>
<dbReference type="InterPro" id="IPR018378">
    <property type="entry name" value="C-type_lectin_CS"/>
</dbReference>
<dbReference type="InterPro" id="IPR016186">
    <property type="entry name" value="C-type_lectin-like/link_sf"/>
</dbReference>
<dbReference type="InterPro" id="IPR050111">
    <property type="entry name" value="C-type_lectin/snaclec_domain"/>
</dbReference>
<dbReference type="Pfam" id="PF00059">
    <property type="entry name" value="Lectin_C"/>
    <property type="match status" value="1"/>
</dbReference>
<keyword evidence="7" id="KW-1015">Disulfide bond</keyword>
<proteinExistence type="inferred from homology"/>
<evidence type="ECO:0000256" key="7">
    <source>
        <dbReference type="ARBA" id="ARBA00023157"/>
    </source>
</evidence>
<dbReference type="PRINTS" id="PR01504">
    <property type="entry name" value="PNCREATITSAP"/>
</dbReference>
<reference evidence="9" key="2">
    <citation type="submission" date="2025-08" db="UniProtKB">
        <authorList>
            <consortium name="Ensembl"/>
        </authorList>
    </citation>
    <scope>IDENTIFICATION</scope>
</reference>
<keyword evidence="3" id="KW-0964">Secreted</keyword>
<keyword evidence="4" id="KW-0479">Metal-binding</keyword>
<comment type="similarity">
    <text evidence="2">Belongs to the true venom lectin family.</text>
</comment>
<dbReference type="InterPro" id="IPR016187">
    <property type="entry name" value="CTDL_fold"/>
</dbReference>
<dbReference type="Proteomes" id="UP000001646">
    <property type="component" value="Unplaced"/>
</dbReference>
<dbReference type="HOGENOM" id="CLU_049894_10_3_1"/>
<dbReference type="InterPro" id="IPR001304">
    <property type="entry name" value="C-type_lectin-like"/>
</dbReference>
<keyword evidence="5" id="KW-0430">Lectin</keyword>
<evidence type="ECO:0000256" key="4">
    <source>
        <dbReference type="ARBA" id="ARBA00022723"/>
    </source>
</evidence>
<dbReference type="Bgee" id="ENSACAG00000029001">
    <property type="expression patterns" value="Expressed in dewlap and 1 other cell type or tissue"/>
</dbReference>
<evidence type="ECO:0000256" key="6">
    <source>
        <dbReference type="ARBA" id="ARBA00022837"/>
    </source>
</evidence>
<dbReference type="FunFam" id="3.10.100.10:FF:000015">
    <property type="entry name" value="C-type lectin Cal"/>
    <property type="match status" value="1"/>
</dbReference>
<dbReference type="SUPFAM" id="SSF56436">
    <property type="entry name" value="C-type lectin-like"/>
    <property type="match status" value="1"/>
</dbReference>
<reference evidence="9" key="3">
    <citation type="submission" date="2025-09" db="UniProtKB">
        <authorList>
            <consortium name="Ensembl"/>
        </authorList>
    </citation>
    <scope>IDENTIFICATION</scope>
</reference>
<dbReference type="InParanoid" id="R4G9Q2"/>
<keyword evidence="6" id="KW-0106">Calcium</keyword>
<evidence type="ECO:0000313" key="10">
    <source>
        <dbReference type="Proteomes" id="UP000001646"/>
    </source>
</evidence>
<organism evidence="9 10">
    <name type="scientific">Anolis carolinensis</name>
    <name type="common">Green anole</name>
    <name type="synonym">American chameleon</name>
    <dbReference type="NCBI Taxonomy" id="28377"/>
    <lineage>
        <taxon>Eukaryota</taxon>
        <taxon>Metazoa</taxon>
        <taxon>Chordata</taxon>
        <taxon>Craniata</taxon>
        <taxon>Vertebrata</taxon>
        <taxon>Euteleostomi</taxon>
        <taxon>Lepidosauria</taxon>
        <taxon>Squamata</taxon>
        <taxon>Bifurcata</taxon>
        <taxon>Unidentata</taxon>
        <taxon>Episquamata</taxon>
        <taxon>Toxicofera</taxon>
        <taxon>Iguania</taxon>
        <taxon>Dactyloidae</taxon>
        <taxon>Anolis</taxon>
    </lineage>
</organism>
<accession>R4G9Q2</accession>
<dbReference type="PROSITE" id="PS50041">
    <property type="entry name" value="C_TYPE_LECTIN_2"/>
    <property type="match status" value="1"/>
</dbReference>
<dbReference type="SMART" id="SM00034">
    <property type="entry name" value="CLECT"/>
    <property type="match status" value="1"/>
</dbReference>
<sequence length="107" mass="12469">MECQSYGSKAHLASILSAEETDFIAKHISTYQHETSSVWMGLYDPRQTGKWNWSDGSIYNYMAWARGQPDFLHGPEYCVELNLFTGFKQWNNNNCKKMNTYICKIKL</sequence>
<keyword evidence="10" id="KW-1185">Reference proteome</keyword>